<dbReference type="GO" id="GO:0003677">
    <property type="term" value="F:DNA binding"/>
    <property type="evidence" value="ECO:0007669"/>
    <property type="project" value="InterPro"/>
</dbReference>
<evidence type="ECO:0000256" key="4">
    <source>
        <dbReference type="ARBA" id="ARBA00022679"/>
    </source>
</evidence>
<dbReference type="Pfam" id="PF01555">
    <property type="entry name" value="N6_N4_Mtase"/>
    <property type="match status" value="1"/>
</dbReference>
<dbReference type="GO" id="GO:0009007">
    <property type="term" value="F:site-specific DNA-methyltransferase (adenine-specific) activity"/>
    <property type="evidence" value="ECO:0007669"/>
    <property type="project" value="UniProtKB-EC"/>
</dbReference>
<dbReference type="OrthoDB" id="9816288at2"/>
<dbReference type="PRINTS" id="PR00506">
    <property type="entry name" value="D21N6MTFRASE"/>
</dbReference>
<proteinExistence type="inferred from homology"/>
<dbReference type="STRING" id="1763535.LPB072_10160"/>
<organism evidence="9 12">
    <name type="scientific">Hydrogenophaga crassostreae</name>
    <dbReference type="NCBI Taxonomy" id="1763535"/>
    <lineage>
        <taxon>Bacteria</taxon>
        <taxon>Pseudomonadati</taxon>
        <taxon>Pseudomonadota</taxon>
        <taxon>Betaproteobacteria</taxon>
        <taxon>Burkholderiales</taxon>
        <taxon>Comamonadaceae</taxon>
        <taxon>Hydrogenophaga</taxon>
    </lineage>
</organism>
<evidence type="ECO:0000256" key="7">
    <source>
        <dbReference type="SAM" id="MobiDB-lite"/>
    </source>
</evidence>
<keyword evidence="11" id="KW-1185">Reference proteome</keyword>
<evidence type="ECO:0000256" key="6">
    <source>
        <dbReference type="ARBA" id="ARBA00047942"/>
    </source>
</evidence>
<dbReference type="REBASE" id="162281">
    <property type="entry name" value="M.Hsp72ORF10160P"/>
</dbReference>
<reference evidence="10 11" key="1">
    <citation type="submission" date="2016-02" db="EMBL/GenBank/DDBJ databases">
        <title>Draft genome sequence of Hydrogenophaga sp. LPB0072.</title>
        <authorList>
            <person name="Shin S.-K."/>
            <person name="Yi H."/>
        </authorList>
    </citation>
    <scope>NUCLEOTIDE SEQUENCE [LARGE SCALE GENOMIC DNA]</scope>
    <source>
        <strain evidence="10 11">LPB0072</strain>
    </source>
</reference>
<keyword evidence="5" id="KW-0949">S-adenosyl-L-methionine</keyword>
<dbReference type="KEGG" id="hyl:LPB072_10160"/>
<keyword evidence="4" id="KW-0808">Transferase</keyword>
<evidence type="ECO:0000256" key="2">
    <source>
        <dbReference type="ARBA" id="ARBA00011900"/>
    </source>
</evidence>
<dbReference type="GO" id="GO:0032259">
    <property type="term" value="P:methylation"/>
    <property type="evidence" value="ECO:0007669"/>
    <property type="project" value="UniProtKB-KW"/>
</dbReference>
<evidence type="ECO:0000256" key="3">
    <source>
        <dbReference type="ARBA" id="ARBA00022603"/>
    </source>
</evidence>
<evidence type="ECO:0000259" key="8">
    <source>
        <dbReference type="Pfam" id="PF01555"/>
    </source>
</evidence>
<keyword evidence="3" id="KW-0489">Methyltransferase</keyword>
<evidence type="ECO:0000256" key="5">
    <source>
        <dbReference type="ARBA" id="ARBA00022691"/>
    </source>
</evidence>
<dbReference type="SUPFAM" id="SSF53335">
    <property type="entry name" value="S-adenosyl-L-methionine-dependent methyltransferases"/>
    <property type="match status" value="1"/>
</dbReference>
<feature type="compositionally biased region" description="Polar residues" evidence="7">
    <location>
        <begin position="708"/>
        <end position="718"/>
    </location>
</feature>
<feature type="compositionally biased region" description="Basic and acidic residues" evidence="7">
    <location>
        <begin position="719"/>
        <end position="731"/>
    </location>
</feature>
<comment type="catalytic activity">
    <reaction evidence="6">
        <text>a 2'-deoxyadenosine in DNA + S-adenosyl-L-methionine = an N(6)-methyl-2'-deoxyadenosine in DNA + S-adenosyl-L-homocysteine + H(+)</text>
        <dbReference type="Rhea" id="RHEA:15197"/>
        <dbReference type="Rhea" id="RHEA-COMP:12418"/>
        <dbReference type="Rhea" id="RHEA-COMP:12419"/>
        <dbReference type="ChEBI" id="CHEBI:15378"/>
        <dbReference type="ChEBI" id="CHEBI:57856"/>
        <dbReference type="ChEBI" id="CHEBI:59789"/>
        <dbReference type="ChEBI" id="CHEBI:90615"/>
        <dbReference type="ChEBI" id="CHEBI:90616"/>
        <dbReference type="EC" id="2.1.1.72"/>
    </reaction>
</comment>
<dbReference type="EMBL" id="LVWD01000007">
    <property type="protein sequence ID" value="OAD42690.1"/>
    <property type="molecule type" value="Genomic_DNA"/>
</dbReference>
<name>A0A163CJ57_9BURK</name>
<dbReference type="EMBL" id="CP017476">
    <property type="protein sequence ID" value="AOW13165.1"/>
    <property type="molecule type" value="Genomic_DNA"/>
</dbReference>
<gene>
    <name evidence="9" type="ORF">LPB072_10160</name>
    <name evidence="10" type="ORF">LPB72_07215</name>
</gene>
<dbReference type="Proteomes" id="UP000185657">
    <property type="component" value="Unassembled WGS sequence"/>
</dbReference>
<dbReference type="InterPro" id="IPR002295">
    <property type="entry name" value="N4/N6-MTase_EcoPI_Mod-like"/>
</dbReference>
<dbReference type="GO" id="GO:0008170">
    <property type="term" value="F:N-methyltransferase activity"/>
    <property type="evidence" value="ECO:0007669"/>
    <property type="project" value="InterPro"/>
</dbReference>
<dbReference type="Proteomes" id="UP000185680">
    <property type="component" value="Chromosome"/>
</dbReference>
<dbReference type="InterPro" id="IPR002052">
    <property type="entry name" value="DNA_methylase_N6_adenine_CS"/>
</dbReference>
<dbReference type="AlphaFoldDB" id="A0A163CJ57"/>
<evidence type="ECO:0000256" key="1">
    <source>
        <dbReference type="ARBA" id="ARBA00006594"/>
    </source>
</evidence>
<sequence length="1103" mass="127882">MSTPNDNKRQQLISKLKEMFQMDQADLDFGIYRIMNAKRDEISQFLEQDLLPTLRTALQEFQPAGLADKQKELAEAIANAKKLKIDPDSLEVVQQLKAELAEGGDLDRMEDQVFSDLHTFFSRYYQDGDFLSLRRYKEGVYAMPYEGEEVKLHWANADQYYIKTAENFTRYAFKTEKGRVRFELTLASTERDNVKTSADNERRFILAEQPLKLDGDDLVICFEYRPDEEKRKQKELNTQATDALLTLPDGAPLTQAIGQWTQWRASLASTLPTEKNKSRSVLEKHLTDYTAKNTFDYFIHKDLGRFMRRELDFFVKNEVMHLDDVESETAPKVESYLARIKATRRIAHKLIDFLAQLENFQKRLWLKKKFVLDTQWLITMDRVPEGLYQEICKAIEKPVRTWVGTSRSQREEWNELFALNDVQPADQPLTSAFLKANPSLVLDTSFLPKNLVYQIISSLADQGALDDQTDAVLVHGENFQALRLLEPRFKEQIRCIAIDPPYNRLGDGFPYKDNYRHSSWITMMRDRIAVAINYLRSDGALFSNIDENERDSLQSILDMTFGKDNRVEELIWAQNTTHSQSPLYSTNHEYVEVYARNRSEAERDPHMFREPKPGYVEVMERLKELGPEFPSLRDIEEAVDRLFKAHVEEYKAELRGQGLAYDDQTKKQDPWRGIFAYNNAEYRSLEGEIVTELEARSRNAQIVLYQPDNASAPAQKQSESTKDSEDPNYRYYKPEHPVTGKFCPCPKTGWRWPYKWDDSNRDSFDLLDRQGRISWGPTEKTVPRYKRYLHEVETNVAKSFFHDYTDGEKQLANLFGEAGIFPTPKPTTLVGRFVSQASKKGDWVMDFFGGSGTTGHAVINLNREDRGSRKFVLMEAGDHFDRVLTKRIKKVMYAHVWSDGKPKTRPAEPLGKGNPKLVKLLRVESYEDACENLQLARSEGQQKIIDQAPQLREHYVLQYMLEMESRGSLLSLDRFVDPFNVQLTISRNNETQQVVVDMVETFNQLLGLRVHATRLLNGVVEVTGVTQTGESVLVLWRNVNETNSTALDEWFKKQAYSTRDHEFDLIYVNGDNNLENLRRADETWKVRLIEEAFHSLMFTTAGF</sequence>
<evidence type="ECO:0000313" key="12">
    <source>
        <dbReference type="Proteomes" id="UP000185680"/>
    </source>
</evidence>
<dbReference type="PROSITE" id="PS00092">
    <property type="entry name" value="N6_MTASE"/>
    <property type="match status" value="1"/>
</dbReference>
<dbReference type="EC" id="2.1.1.72" evidence="2"/>
<feature type="domain" description="DNA methylase N-4/N-6" evidence="8">
    <location>
        <begin position="493"/>
        <end position="875"/>
    </location>
</feature>
<dbReference type="InterPro" id="IPR002941">
    <property type="entry name" value="DNA_methylase_N4/N6"/>
</dbReference>
<protein>
    <recommendedName>
        <fullName evidence="2">site-specific DNA-methyltransferase (adenine-specific)</fullName>
        <ecNumber evidence="2">2.1.1.72</ecNumber>
    </recommendedName>
</protein>
<accession>A0A163CJ57</accession>
<dbReference type="Gene3D" id="3.40.50.150">
    <property type="entry name" value="Vaccinia Virus protein VP39"/>
    <property type="match status" value="1"/>
</dbReference>
<evidence type="ECO:0000313" key="10">
    <source>
        <dbReference type="EMBL" id="OAD42690.1"/>
    </source>
</evidence>
<dbReference type="RefSeq" id="WP_066088008.1">
    <property type="nucleotide sequence ID" value="NZ_CP017476.1"/>
</dbReference>
<reference evidence="9 12" key="2">
    <citation type="submission" date="2016-10" db="EMBL/GenBank/DDBJ databases">
        <title>Hydorgenophaga sp. LPB0072 isolated from gastropod.</title>
        <authorList>
            <person name="Kim E."/>
            <person name="Yi H."/>
        </authorList>
    </citation>
    <scope>NUCLEOTIDE SEQUENCE [LARGE SCALE GENOMIC DNA]</scope>
    <source>
        <strain evidence="9 12">LPB0072</strain>
    </source>
</reference>
<dbReference type="InterPro" id="IPR029063">
    <property type="entry name" value="SAM-dependent_MTases_sf"/>
</dbReference>
<feature type="region of interest" description="Disordered" evidence="7">
    <location>
        <begin position="706"/>
        <end position="731"/>
    </location>
</feature>
<comment type="similarity">
    <text evidence="1">Belongs to the N(4)/N(6)-methyltransferase family.</text>
</comment>
<evidence type="ECO:0000313" key="11">
    <source>
        <dbReference type="Proteomes" id="UP000185657"/>
    </source>
</evidence>
<evidence type="ECO:0000313" key="9">
    <source>
        <dbReference type="EMBL" id="AOW13165.1"/>
    </source>
</evidence>